<reference evidence="1" key="1">
    <citation type="journal article" date="2019" name="bioRxiv">
        <title>The Genome of the Zebra Mussel, Dreissena polymorpha: A Resource for Invasive Species Research.</title>
        <authorList>
            <person name="McCartney M.A."/>
            <person name="Auch B."/>
            <person name="Kono T."/>
            <person name="Mallez S."/>
            <person name="Zhang Y."/>
            <person name="Obille A."/>
            <person name="Becker A."/>
            <person name="Abrahante J.E."/>
            <person name="Garbe J."/>
            <person name="Badalamenti J.P."/>
            <person name="Herman A."/>
            <person name="Mangelson H."/>
            <person name="Liachko I."/>
            <person name="Sullivan S."/>
            <person name="Sone E.D."/>
            <person name="Koren S."/>
            <person name="Silverstein K.A.T."/>
            <person name="Beckman K.B."/>
            <person name="Gohl D.M."/>
        </authorList>
    </citation>
    <scope>NUCLEOTIDE SEQUENCE</scope>
    <source>
        <strain evidence="1">Duluth1</strain>
        <tissue evidence="1">Whole animal</tissue>
    </source>
</reference>
<comment type="caution">
    <text evidence="1">The sequence shown here is derived from an EMBL/GenBank/DDBJ whole genome shotgun (WGS) entry which is preliminary data.</text>
</comment>
<dbReference type="EMBL" id="JAIWYP010000018">
    <property type="protein sequence ID" value="KAH3692872.1"/>
    <property type="molecule type" value="Genomic_DNA"/>
</dbReference>
<name>A0A9D3Y2U5_DREPO</name>
<proteinExistence type="predicted"/>
<accession>A0A9D3Y2U5</accession>
<dbReference type="Proteomes" id="UP000828390">
    <property type="component" value="Unassembled WGS sequence"/>
</dbReference>
<organism evidence="1 2">
    <name type="scientific">Dreissena polymorpha</name>
    <name type="common">Zebra mussel</name>
    <name type="synonym">Mytilus polymorpha</name>
    <dbReference type="NCBI Taxonomy" id="45954"/>
    <lineage>
        <taxon>Eukaryota</taxon>
        <taxon>Metazoa</taxon>
        <taxon>Spiralia</taxon>
        <taxon>Lophotrochozoa</taxon>
        <taxon>Mollusca</taxon>
        <taxon>Bivalvia</taxon>
        <taxon>Autobranchia</taxon>
        <taxon>Heteroconchia</taxon>
        <taxon>Euheterodonta</taxon>
        <taxon>Imparidentia</taxon>
        <taxon>Neoheterodontei</taxon>
        <taxon>Myida</taxon>
        <taxon>Dreissenoidea</taxon>
        <taxon>Dreissenidae</taxon>
        <taxon>Dreissena</taxon>
    </lineage>
</organism>
<evidence type="ECO:0000313" key="1">
    <source>
        <dbReference type="EMBL" id="KAH3692872.1"/>
    </source>
</evidence>
<keyword evidence="2" id="KW-1185">Reference proteome</keyword>
<dbReference type="AlphaFoldDB" id="A0A9D3Y2U5"/>
<reference evidence="1" key="2">
    <citation type="submission" date="2020-11" db="EMBL/GenBank/DDBJ databases">
        <authorList>
            <person name="McCartney M.A."/>
            <person name="Auch B."/>
            <person name="Kono T."/>
            <person name="Mallez S."/>
            <person name="Becker A."/>
            <person name="Gohl D.M."/>
            <person name="Silverstein K.A.T."/>
            <person name="Koren S."/>
            <person name="Bechman K.B."/>
            <person name="Herman A."/>
            <person name="Abrahante J.E."/>
            <person name="Garbe J."/>
        </authorList>
    </citation>
    <scope>NUCLEOTIDE SEQUENCE</scope>
    <source>
        <strain evidence="1">Duluth1</strain>
        <tissue evidence="1">Whole animal</tissue>
    </source>
</reference>
<gene>
    <name evidence="1" type="ORF">DPMN_193208</name>
</gene>
<sequence length="238" mass="27014">MIVSNVLTELHGDWVINVANIIGTNLLTKFHEDRKINVASRVLIGFYYSHIRKNATPPGGHVFQPTGIIFELVQDIIGMNLLTKFHEDQTINVASRVHIKKNLAPLGSHVFQAKVTIFKLIEVNKALLTPHNGERTTHNGRRTTDKKRSQKITMSTLCSDIIGTNLLTKFHVDRKINVASRVLTSHVFQSTGIIFELVQDIIRMNLLTKLHKDQTVNVTSRVLTRFYYSHLRTHAPPL</sequence>
<evidence type="ECO:0000313" key="2">
    <source>
        <dbReference type="Proteomes" id="UP000828390"/>
    </source>
</evidence>
<protein>
    <submittedName>
        <fullName evidence="1">Uncharacterized protein</fullName>
    </submittedName>
</protein>